<evidence type="ECO:0000313" key="1">
    <source>
        <dbReference type="EMBL" id="CAB1129626.1"/>
    </source>
</evidence>
<sequence>MGVDPQAILEGTLGGRWDWEELEARAAALVRPPVERRVGILPVPAPRRRGAPPAPDAAAAALPPGAEVVEPGGIPAPGLEPAYWAAWARAAGQRALVRGFPVPAWATWAGAGGGALTDLAARLRQAGVRELAPALLQPAHLTLARRLTAAGLVPAVALPVDGSRPARALADTLRELAAPGAPAWVRLRLEPCRQPGREPPLALLGRAVLAARLLLPVAELAVRAEHLDADARWVLNRLGAQAFESLPGGEGGEPR</sequence>
<gene>
    <name evidence="1" type="ORF">R50_2129</name>
</gene>
<keyword evidence="2" id="KW-1185">Reference proteome</keyword>
<evidence type="ECO:0000313" key="2">
    <source>
        <dbReference type="Proteomes" id="UP000503399"/>
    </source>
</evidence>
<organism evidence="1 2">
    <name type="scientific">Candidatus Hydrogenisulfobacillus filiaventi</name>
    <dbReference type="NCBI Taxonomy" id="2707344"/>
    <lineage>
        <taxon>Bacteria</taxon>
        <taxon>Bacillati</taxon>
        <taxon>Bacillota</taxon>
        <taxon>Clostridia</taxon>
        <taxon>Eubacteriales</taxon>
        <taxon>Clostridiales Family XVII. Incertae Sedis</taxon>
        <taxon>Candidatus Hydrogenisulfobacillus</taxon>
    </lineage>
</organism>
<protein>
    <submittedName>
        <fullName evidence="1">Uncharacterized protein</fullName>
    </submittedName>
</protein>
<accession>A0A6F8ZIM4</accession>
<reference evidence="1 2" key="1">
    <citation type="submission" date="2020-02" db="EMBL/GenBank/DDBJ databases">
        <authorList>
            <person name="Hogendoorn C."/>
        </authorList>
    </citation>
    <scope>NUCLEOTIDE SEQUENCE [LARGE SCALE GENOMIC DNA]</scope>
    <source>
        <strain evidence="1">R501</strain>
    </source>
</reference>
<name>A0A6F8ZIM4_9FIRM</name>
<dbReference type="KEGG" id="hfv:R50_2129"/>
<dbReference type="Proteomes" id="UP000503399">
    <property type="component" value="Chromosome"/>
</dbReference>
<dbReference type="AlphaFoldDB" id="A0A6F8ZIM4"/>
<proteinExistence type="predicted"/>
<dbReference type="EMBL" id="LR778114">
    <property type="protein sequence ID" value="CAB1129626.1"/>
    <property type="molecule type" value="Genomic_DNA"/>
</dbReference>